<dbReference type="AlphaFoldDB" id="A0AA38WL09"/>
<protein>
    <recommendedName>
        <fullName evidence="5">Elongator complex protein 4</fullName>
    </recommendedName>
</protein>
<dbReference type="SUPFAM" id="SSF56601">
    <property type="entry name" value="beta-lactamase/transpeptidase-like"/>
    <property type="match status" value="1"/>
</dbReference>
<reference evidence="9" key="1">
    <citation type="submission" date="2023-03" db="EMBL/GenBank/DDBJ databases">
        <title>Chromosome-scale reference genome and RAD-based genetic map of yellow starthistle (Centaurea solstitialis) reveal putative structural variation and QTLs associated with invader traits.</title>
        <authorList>
            <person name="Reatini B."/>
            <person name="Cang F.A."/>
            <person name="Jiang Q."/>
            <person name="Mckibben M.T.W."/>
            <person name="Barker M.S."/>
            <person name="Rieseberg L.H."/>
            <person name="Dlugosch K.M."/>
        </authorList>
    </citation>
    <scope>NUCLEOTIDE SEQUENCE</scope>
    <source>
        <strain evidence="9">CAN-66</strain>
        <tissue evidence="9">Leaf</tissue>
    </source>
</reference>
<keyword evidence="6" id="KW-0963">Cytoplasm</keyword>
<dbReference type="InterPro" id="IPR027417">
    <property type="entry name" value="P-loop_NTPase"/>
</dbReference>
<dbReference type="InterPro" id="IPR012338">
    <property type="entry name" value="Beta-lactam/transpept-like"/>
</dbReference>
<dbReference type="PANTHER" id="PTHR12896">
    <property type="entry name" value="PAX6 NEIGHBOR PROTEIN PAXNEB"/>
    <property type="match status" value="1"/>
</dbReference>
<keyword evidence="10" id="KW-1185">Reference proteome</keyword>
<evidence type="ECO:0000256" key="2">
    <source>
        <dbReference type="ARBA" id="ARBA00004496"/>
    </source>
</evidence>
<comment type="caution">
    <text evidence="9">The sequence shown here is derived from an EMBL/GenBank/DDBJ whole genome shotgun (WGS) entry which is preliminary data.</text>
</comment>
<dbReference type="GO" id="GO:0002098">
    <property type="term" value="P:tRNA wobble uridine modification"/>
    <property type="evidence" value="ECO:0007669"/>
    <property type="project" value="InterPro"/>
</dbReference>
<sequence>MATNKGRTSSFSRNFSAAPTSSIPGLKYGPNGTIFLSSGVPDLDKILGGGFHLGSLVMIMEDTEAPHHMLLLRNFMSQGLVHNQPILYASPSTNPRAFLGTLPTTLASKDDRSRNANADAEQKDLRIAWQYKKYLGENKPHIEERGVESRLATLTLDTNDLSRFYEISSPRASSCSSSSFNSSSIFQVDVLAGLVPLFNTLNVRRAILPAANGHFSARALTRFYATLVDGGVVPPPHSSASQPLLGTHPHIPTATTIVIPEKKRVGKKKGSKKEPRLDSSKIFYNPKQKVFDSFLGLGDYKKLTFPDGKFGLGFKRVCSTNGSLIGFGHAGLGGSTAYCDIGNRFAISVTLNKLSFGSVTRDIIQLVCSELELPIPEDYADSGLAAPIN</sequence>
<dbReference type="GO" id="GO:0008023">
    <property type="term" value="C:transcription elongation factor complex"/>
    <property type="evidence" value="ECO:0007669"/>
    <property type="project" value="TreeGrafter"/>
</dbReference>
<evidence type="ECO:0000313" key="9">
    <source>
        <dbReference type="EMBL" id="KAJ9556265.1"/>
    </source>
</evidence>
<evidence type="ECO:0000256" key="6">
    <source>
        <dbReference type="ARBA" id="ARBA00022490"/>
    </source>
</evidence>
<evidence type="ECO:0000256" key="8">
    <source>
        <dbReference type="ARBA" id="ARBA00023242"/>
    </source>
</evidence>
<keyword evidence="8" id="KW-0539">Nucleus</keyword>
<dbReference type="GO" id="GO:0005737">
    <property type="term" value="C:cytoplasm"/>
    <property type="evidence" value="ECO:0007669"/>
    <property type="project" value="UniProtKB-SubCell"/>
</dbReference>
<comment type="pathway">
    <text evidence="3">tRNA modification; 5-methoxycarbonylmethyl-2-thiouridine-tRNA biosynthesis.</text>
</comment>
<comment type="similarity">
    <text evidence="4">Belongs to the ELP4 family.</text>
</comment>
<dbReference type="Pfam" id="PF05625">
    <property type="entry name" value="PAXNEB"/>
    <property type="match status" value="1"/>
</dbReference>
<organism evidence="9 10">
    <name type="scientific">Centaurea solstitialis</name>
    <name type="common">yellow star-thistle</name>
    <dbReference type="NCBI Taxonomy" id="347529"/>
    <lineage>
        <taxon>Eukaryota</taxon>
        <taxon>Viridiplantae</taxon>
        <taxon>Streptophyta</taxon>
        <taxon>Embryophyta</taxon>
        <taxon>Tracheophyta</taxon>
        <taxon>Spermatophyta</taxon>
        <taxon>Magnoliopsida</taxon>
        <taxon>eudicotyledons</taxon>
        <taxon>Gunneridae</taxon>
        <taxon>Pentapetalae</taxon>
        <taxon>asterids</taxon>
        <taxon>campanulids</taxon>
        <taxon>Asterales</taxon>
        <taxon>Asteraceae</taxon>
        <taxon>Carduoideae</taxon>
        <taxon>Cardueae</taxon>
        <taxon>Centaureinae</taxon>
        <taxon>Centaurea</taxon>
    </lineage>
</organism>
<dbReference type="PANTHER" id="PTHR12896:SF1">
    <property type="entry name" value="ELONGATOR COMPLEX PROTEIN 4"/>
    <property type="match status" value="1"/>
</dbReference>
<evidence type="ECO:0000313" key="10">
    <source>
        <dbReference type="Proteomes" id="UP001172457"/>
    </source>
</evidence>
<gene>
    <name evidence="9" type="ORF">OSB04_010879</name>
</gene>
<dbReference type="Gene3D" id="3.40.50.300">
    <property type="entry name" value="P-loop containing nucleotide triphosphate hydrolases"/>
    <property type="match status" value="1"/>
</dbReference>
<dbReference type="Proteomes" id="UP001172457">
    <property type="component" value="Chromosome 3"/>
</dbReference>
<evidence type="ECO:0000256" key="5">
    <source>
        <dbReference type="ARBA" id="ARBA00020265"/>
    </source>
</evidence>
<comment type="subcellular location">
    <subcellularLocation>
        <location evidence="2">Cytoplasm</location>
    </subcellularLocation>
    <subcellularLocation>
        <location evidence="1">Nucleus</location>
    </subcellularLocation>
</comment>
<proteinExistence type="inferred from homology"/>
<name>A0AA38WL09_9ASTR</name>
<evidence type="ECO:0000256" key="1">
    <source>
        <dbReference type="ARBA" id="ARBA00004123"/>
    </source>
</evidence>
<dbReference type="GO" id="GO:0033588">
    <property type="term" value="C:elongator holoenzyme complex"/>
    <property type="evidence" value="ECO:0007669"/>
    <property type="project" value="InterPro"/>
</dbReference>
<accession>A0AA38WL09</accession>
<evidence type="ECO:0000256" key="4">
    <source>
        <dbReference type="ARBA" id="ARBA00007573"/>
    </source>
</evidence>
<keyword evidence="7" id="KW-0819">tRNA processing</keyword>
<dbReference type="InterPro" id="IPR008728">
    <property type="entry name" value="Elongator_complex_protein_4"/>
</dbReference>
<dbReference type="EMBL" id="JARYMX010000003">
    <property type="protein sequence ID" value="KAJ9556265.1"/>
    <property type="molecule type" value="Genomic_DNA"/>
</dbReference>
<evidence type="ECO:0000256" key="3">
    <source>
        <dbReference type="ARBA" id="ARBA00005043"/>
    </source>
</evidence>
<evidence type="ECO:0000256" key="7">
    <source>
        <dbReference type="ARBA" id="ARBA00022694"/>
    </source>
</evidence>